<comment type="caution">
    <text evidence="3">The sequence shown here is derived from an EMBL/GenBank/DDBJ whole genome shotgun (WGS) entry which is preliminary data.</text>
</comment>
<dbReference type="CDD" id="cd06577">
    <property type="entry name" value="PASTA_pknB"/>
    <property type="match status" value="1"/>
</dbReference>
<keyword evidence="4" id="KW-1185">Reference proteome</keyword>
<dbReference type="EMBL" id="JACHJB010000002">
    <property type="protein sequence ID" value="MBB6347901.1"/>
    <property type="molecule type" value="Genomic_DNA"/>
</dbReference>
<dbReference type="PROSITE" id="PS51178">
    <property type="entry name" value="PASTA"/>
    <property type="match status" value="1"/>
</dbReference>
<reference evidence="3 4" key="1">
    <citation type="submission" date="2020-08" db="EMBL/GenBank/DDBJ databases">
        <title>Sequencing the genomes of 1000 actinobacteria strains.</title>
        <authorList>
            <person name="Klenk H.-P."/>
        </authorList>
    </citation>
    <scope>NUCLEOTIDE SEQUENCE [LARGE SCALE GENOMIC DNA]</scope>
    <source>
        <strain evidence="3 4">DSM 45913</strain>
    </source>
</reference>
<dbReference type="RefSeq" id="WP_185085763.1">
    <property type="nucleotide sequence ID" value="NZ_JACHJB010000002.1"/>
</dbReference>
<proteinExistence type="predicted"/>
<sequence>MTEIVALAHCYGTITSTVALRREDGHDRRVMSDHARERRMVGIRPLVLGLLTVPVFGLAACSGGGEDNASTEASRGSGAGSQRPSPALPSFKGKTYDAVSGELRRSWPAYTTAYRALPDGHLFDGESYSGTWIVCTQVEDSQARKVEFGFLPPQVPCPPDGRVTTWPVVPNFVGTTGNEAKQAALQFGFPLVSSQPLVTEGYDDSSHLERTVCTQDPPAGQSMRLHYGTTLDLRVADSKGSCTP</sequence>
<feature type="region of interest" description="Disordered" evidence="1">
    <location>
        <begin position="67"/>
        <end position="92"/>
    </location>
</feature>
<evidence type="ECO:0000313" key="4">
    <source>
        <dbReference type="Proteomes" id="UP000583800"/>
    </source>
</evidence>
<name>A0A7X0F0Q3_9ACTN</name>
<gene>
    <name evidence="3" type="ORF">FHU36_004446</name>
</gene>
<dbReference type="InterPro" id="IPR005543">
    <property type="entry name" value="PASTA_dom"/>
</dbReference>
<evidence type="ECO:0000259" key="2">
    <source>
        <dbReference type="PROSITE" id="PS51178"/>
    </source>
</evidence>
<dbReference type="Proteomes" id="UP000583800">
    <property type="component" value="Unassembled WGS sequence"/>
</dbReference>
<accession>A0A7X0F0Q3</accession>
<evidence type="ECO:0000256" key="1">
    <source>
        <dbReference type="SAM" id="MobiDB-lite"/>
    </source>
</evidence>
<organism evidence="3 4">
    <name type="scientific">Nonomuraea muscovyensis</name>
    <dbReference type="NCBI Taxonomy" id="1124761"/>
    <lineage>
        <taxon>Bacteria</taxon>
        <taxon>Bacillati</taxon>
        <taxon>Actinomycetota</taxon>
        <taxon>Actinomycetes</taxon>
        <taxon>Streptosporangiales</taxon>
        <taxon>Streptosporangiaceae</taxon>
        <taxon>Nonomuraea</taxon>
    </lineage>
</organism>
<evidence type="ECO:0000313" key="3">
    <source>
        <dbReference type="EMBL" id="MBB6347901.1"/>
    </source>
</evidence>
<feature type="compositionally biased region" description="Polar residues" evidence="1">
    <location>
        <begin position="68"/>
        <end position="84"/>
    </location>
</feature>
<dbReference type="AlphaFoldDB" id="A0A7X0F0Q3"/>
<dbReference type="Gene3D" id="3.30.10.20">
    <property type="match status" value="1"/>
</dbReference>
<feature type="domain" description="PASTA" evidence="2">
    <location>
        <begin position="164"/>
        <end position="237"/>
    </location>
</feature>
<protein>
    <recommendedName>
        <fullName evidence="2">PASTA domain-containing protein</fullName>
    </recommendedName>
</protein>